<dbReference type="Proteomes" id="UP000257109">
    <property type="component" value="Unassembled WGS sequence"/>
</dbReference>
<name>A0A371E5K7_MUCPR</name>
<organism evidence="2 3">
    <name type="scientific">Mucuna pruriens</name>
    <name type="common">Velvet bean</name>
    <name type="synonym">Dolichos pruriens</name>
    <dbReference type="NCBI Taxonomy" id="157652"/>
    <lineage>
        <taxon>Eukaryota</taxon>
        <taxon>Viridiplantae</taxon>
        <taxon>Streptophyta</taxon>
        <taxon>Embryophyta</taxon>
        <taxon>Tracheophyta</taxon>
        <taxon>Spermatophyta</taxon>
        <taxon>Magnoliopsida</taxon>
        <taxon>eudicotyledons</taxon>
        <taxon>Gunneridae</taxon>
        <taxon>Pentapetalae</taxon>
        <taxon>rosids</taxon>
        <taxon>fabids</taxon>
        <taxon>Fabales</taxon>
        <taxon>Fabaceae</taxon>
        <taxon>Papilionoideae</taxon>
        <taxon>50 kb inversion clade</taxon>
        <taxon>NPAAA clade</taxon>
        <taxon>indigoferoid/millettioid clade</taxon>
        <taxon>Phaseoleae</taxon>
        <taxon>Mucuna</taxon>
    </lineage>
</organism>
<evidence type="ECO:0000256" key="1">
    <source>
        <dbReference type="SAM" id="MobiDB-lite"/>
    </source>
</evidence>
<sequence length="280" mass="30791">MDKTPAATRHMISNMASNTQYFQPKTGKLANQLTSLVRQLAVSQHQLAMAAKVCGICTSVEHLTDMCLALQETKSDQPEHAGAYARQPYQTRPIDNQQYGRQPFQPSPPQGPYAAQRASPALNMPQGSTGKSAIPSTTFPTTTVAAEGAYSRQLSISGGSDEAACSQQYGVLAICELQQYAILTKRDRHHPRPQNADRIVGQHCEPITVDWIQQPPLSNHSKSEWKCQCSHSQKWKRIASTYTAAVAEASRNRVVTVSPRENCPSAIPNSDHLNKKARVR</sequence>
<feature type="non-terminal residue" evidence="2">
    <location>
        <position position="1"/>
    </location>
</feature>
<dbReference type="AlphaFoldDB" id="A0A371E5K7"/>
<evidence type="ECO:0000313" key="3">
    <source>
        <dbReference type="Proteomes" id="UP000257109"/>
    </source>
</evidence>
<proteinExistence type="predicted"/>
<comment type="caution">
    <text evidence="2">The sequence shown here is derived from an EMBL/GenBank/DDBJ whole genome shotgun (WGS) entry which is preliminary data.</text>
</comment>
<dbReference type="EMBL" id="QJKJ01016214">
    <property type="protein sequence ID" value="RDX61314.1"/>
    <property type="molecule type" value="Genomic_DNA"/>
</dbReference>
<keyword evidence="3" id="KW-1185">Reference proteome</keyword>
<feature type="region of interest" description="Disordered" evidence="1">
    <location>
        <begin position="95"/>
        <end position="136"/>
    </location>
</feature>
<gene>
    <name evidence="2" type="ORF">CR513_60468</name>
</gene>
<feature type="region of interest" description="Disordered" evidence="1">
    <location>
        <begin position="260"/>
        <end position="280"/>
    </location>
</feature>
<accession>A0A371E5K7</accession>
<evidence type="ECO:0000313" key="2">
    <source>
        <dbReference type="EMBL" id="RDX61314.1"/>
    </source>
</evidence>
<dbReference type="OrthoDB" id="778454at2759"/>
<protein>
    <submittedName>
        <fullName evidence="2">Uncharacterized protein</fullName>
    </submittedName>
</protein>
<feature type="compositionally biased region" description="Polar residues" evidence="1">
    <location>
        <begin position="125"/>
        <end position="136"/>
    </location>
</feature>
<reference evidence="2" key="1">
    <citation type="submission" date="2018-05" db="EMBL/GenBank/DDBJ databases">
        <title>Draft genome of Mucuna pruriens seed.</title>
        <authorList>
            <person name="Nnadi N.E."/>
            <person name="Vos R."/>
            <person name="Hasami M.H."/>
            <person name="Devisetty U.K."/>
            <person name="Aguiy J.C."/>
        </authorList>
    </citation>
    <scope>NUCLEOTIDE SEQUENCE [LARGE SCALE GENOMIC DNA]</scope>
    <source>
        <strain evidence="2">JCA_2017</strain>
    </source>
</reference>